<evidence type="ECO:0000256" key="8">
    <source>
        <dbReference type="SAM" id="MobiDB-lite"/>
    </source>
</evidence>
<evidence type="ECO:0000256" key="5">
    <source>
        <dbReference type="ARBA" id="ARBA00022737"/>
    </source>
</evidence>
<keyword evidence="2" id="KW-0433">Leucine-rich repeat</keyword>
<dbReference type="SMART" id="SM00369">
    <property type="entry name" value="LRR_TYP"/>
    <property type="match status" value="3"/>
</dbReference>
<keyword evidence="13" id="KW-1185">Reference proteome</keyword>
<keyword evidence="7 9" id="KW-0472">Membrane</keyword>
<keyword evidence="4 10" id="KW-0732">Signal</keyword>
<gene>
    <name evidence="12" type="ORF">STAS_03756</name>
</gene>
<evidence type="ECO:0000256" key="2">
    <source>
        <dbReference type="ARBA" id="ARBA00022614"/>
    </source>
</evidence>
<dbReference type="PANTHER" id="PTHR48007">
    <property type="entry name" value="LEUCINE-RICH REPEAT RECEPTOR-LIKE PROTEIN KINASE PXC1"/>
    <property type="match status" value="1"/>
</dbReference>
<dbReference type="Pfam" id="PF07714">
    <property type="entry name" value="PK_Tyr_Ser-Thr"/>
    <property type="match status" value="1"/>
</dbReference>
<dbReference type="Pfam" id="PF08263">
    <property type="entry name" value="LRRNT_2"/>
    <property type="match status" value="1"/>
</dbReference>
<dbReference type="OrthoDB" id="676979at2759"/>
<dbReference type="InterPro" id="IPR013210">
    <property type="entry name" value="LRR_N_plant-typ"/>
</dbReference>
<feature type="region of interest" description="Disordered" evidence="8">
    <location>
        <begin position="333"/>
        <end position="378"/>
    </location>
</feature>
<feature type="domain" description="Protein kinase" evidence="11">
    <location>
        <begin position="414"/>
        <end position="692"/>
    </location>
</feature>
<dbReference type="InterPro" id="IPR001245">
    <property type="entry name" value="Ser-Thr/Tyr_kinase_cat_dom"/>
</dbReference>
<feature type="compositionally biased region" description="Basic and acidic residues" evidence="8">
    <location>
        <begin position="349"/>
        <end position="365"/>
    </location>
</feature>
<feature type="signal peptide" evidence="10">
    <location>
        <begin position="1"/>
        <end position="21"/>
    </location>
</feature>
<evidence type="ECO:0000313" key="13">
    <source>
        <dbReference type="Proteomes" id="UP000325081"/>
    </source>
</evidence>
<dbReference type="InterPro" id="IPR046959">
    <property type="entry name" value="PRK1-6/SRF4-like"/>
</dbReference>
<keyword evidence="6 9" id="KW-1133">Transmembrane helix</keyword>
<feature type="chain" id="PRO_5022749784" evidence="10">
    <location>
        <begin position="22"/>
        <end position="695"/>
    </location>
</feature>
<dbReference type="Gene3D" id="3.30.200.20">
    <property type="entry name" value="Phosphorylase Kinase, domain 1"/>
    <property type="match status" value="1"/>
</dbReference>
<dbReference type="Proteomes" id="UP000325081">
    <property type="component" value="Unassembled WGS sequence"/>
</dbReference>
<feature type="region of interest" description="Disordered" evidence="8">
    <location>
        <begin position="673"/>
        <end position="695"/>
    </location>
</feature>
<evidence type="ECO:0000256" key="7">
    <source>
        <dbReference type="ARBA" id="ARBA00023136"/>
    </source>
</evidence>
<keyword evidence="5" id="KW-0677">Repeat</keyword>
<dbReference type="Gene3D" id="3.80.10.10">
    <property type="entry name" value="Ribonuclease Inhibitor"/>
    <property type="match status" value="2"/>
</dbReference>
<dbReference type="GO" id="GO:0016020">
    <property type="term" value="C:membrane"/>
    <property type="evidence" value="ECO:0007669"/>
    <property type="project" value="UniProtKB-SubCell"/>
</dbReference>
<evidence type="ECO:0000256" key="1">
    <source>
        <dbReference type="ARBA" id="ARBA00004370"/>
    </source>
</evidence>
<reference evidence="13" key="1">
    <citation type="journal article" date="2019" name="Curr. Biol.">
        <title>Genome Sequence of Striga asiatica Provides Insight into the Evolution of Plant Parasitism.</title>
        <authorList>
            <person name="Yoshida S."/>
            <person name="Kim S."/>
            <person name="Wafula E.K."/>
            <person name="Tanskanen J."/>
            <person name="Kim Y.M."/>
            <person name="Honaas L."/>
            <person name="Yang Z."/>
            <person name="Spallek T."/>
            <person name="Conn C.E."/>
            <person name="Ichihashi Y."/>
            <person name="Cheong K."/>
            <person name="Cui S."/>
            <person name="Der J.P."/>
            <person name="Gundlach H."/>
            <person name="Jiao Y."/>
            <person name="Hori C."/>
            <person name="Ishida J.K."/>
            <person name="Kasahara H."/>
            <person name="Kiba T."/>
            <person name="Kim M.S."/>
            <person name="Koo N."/>
            <person name="Laohavisit A."/>
            <person name="Lee Y.H."/>
            <person name="Lumba S."/>
            <person name="McCourt P."/>
            <person name="Mortimer J.C."/>
            <person name="Mutuku J.M."/>
            <person name="Nomura T."/>
            <person name="Sasaki-Sekimoto Y."/>
            <person name="Seto Y."/>
            <person name="Wang Y."/>
            <person name="Wakatake T."/>
            <person name="Sakakibara H."/>
            <person name="Demura T."/>
            <person name="Yamaguchi S."/>
            <person name="Yoneyama K."/>
            <person name="Manabe R.I."/>
            <person name="Nelson D.C."/>
            <person name="Schulman A.H."/>
            <person name="Timko M.P."/>
            <person name="dePamphilis C.W."/>
            <person name="Choi D."/>
            <person name="Shirasu K."/>
        </authorList>
    </citation>
    <scope>NUCLEOTIDE SEQUENCE [LARGE SCALE GENOMIC DNA]</scope>
    <source>
        <strain evidence="13">cv. UVA1</strain>
    </source>
</reference>
<keyword evidence="12" id="KW-0808">Transferase</keyword>
<dbReference type="PANTHER" id="PTHR48007:SF65">
    <property type="entry name" value="OS01G0577600 PROTEIN"/>
    <property type="match status" value="1"/>
</dbReference>
<feature type="compositionally biased region" description="Basic and acidic residues" evidence="8">
    <location>
        <begin position="686"/>
        <end position="695"/>
    </location>
</feature>
<evidence type="ECO:0000256" key="9">
    <source>
        <dbReference type="SAM" id="Phobius"/>
    </source>
</evidence>
<dbReference type="Gene3D" id="1.10.510.10">
    <property type="entry name" value="Transferase(Phosphotransferase) domain 1"/>
    <property type="match status" value="1"/>
</dbReference>
<dbReference type="FunFam" id="3.30.200.20:FF:000371">
    <property type="entry name" value="Protein NSP-INTERACTING KINASE 2"/>
    <property type="match status" value="1"/>
</dbReference>
<dbReference type="PROSITE" id="PS50011">
    <property type="entry name" value="PROTEIN_KINASE_DOM"/>
    <property type="match status" value="1"/>
</dbReference>
<evidence type="ECO:0000259" key="11">
    <source>
        <dbReference type="PROSITE" id="PS50011"/>
    </source>
</evidence>
<evidence type="ECO:0000313" key="12">
    <source>
        <dbReference type="EMBL" id="GER28001.1"/>
    </source>
</evidence>
<keyword evidence="12" id="KW-0418">Kinase</keyword>
<dbReference type="SUPFAM" id="SSF56112">
    <property type="entry name" value="Protein kinase-like (PK-like)"/>
    <property type="match status" value="1"/>
</dbReference>
<sequence>MQDLPNSLFPLLLILISFVYGSNCCVKLAPGHSEVGSLMKIKLALDPVNKRLSSWAAKGKPCGGTFVGVACNEHGRVVNISLQGKGLTGKLTSDLAELSCLSGLYLHYNSLKGGIPVAIAQLTELTDLYLNLNDLTGTIPPEIGYLASLQVLQLSHNQLTGTIPSSMGSLKNLNVINLESNRLTGQIPSSLGNLHSLKRLHLGSNQLSGQIPDTLANNTSLQDLDVQNNNLSGVVPPSLKRTGLNLQIENNANLCGANLPGLRPCTARDNYLNLSAGGAGPTTKPESAAFALTCNQTHCSKTPSKMPKIGLAAGLIAATVGLAAAASVAVFRRRRRKQKVENESSDTANEERTGSSMDRTKELNDRSPSSLDRCMSVWDPSNIGPDSNGSFDSGAHQGGSRYNLEEVESATQHFSELNLMGKSKFCGVYRGILKDGSIVAVKCIGKTSCKSEEEEFLRGLSLLNSLKHENLVELKGFCRSTARGECFLIYDFAPGGTLSRYLESDVVGSSSSTGTGTGSVLDWKTRVSIILGIAKGVRYLHSNETNKPPIIHQNISVEKVLLDQYMNPLILDAGLLKLLADDVVYSALKASAALGYMAPEYVTTGRFTEKSDVYAYGVIIFQLLCGKTKLPGSTRAAAEAGKFEEFIDPKLEGDFSENEARLLTRIALDCTNEDPESRSSMASVVRELKKEVKGG</sequence>
<dbReference type="GO" id="GO:0004674">
    <property type="term" value="F:protein serine/threonine kinase activity"/>
    <property type="evidence" value="ECO:0007669"/>
    <property type="project" value="UniProtKB-EC"/>
</dbReference>
<dbReference type="GO" id="GO:0005524">
    <property type="term" value="F:ATP binding"/>
    <property type="evidence" value="ECO:0007669"/>
    <property type="project" value="InterPro"/>
</dbReference>
<evidence type="ECO:0000256" key="4">
    <source>
        <dbReference type="ARBA" id="ARBA00022729"/>
    </source>
</evidence>
<comment type="caution">
    <text evidence="12">The sequence shown here is derived from an EMBL/GenBank/DDBJ whole genome shotgun (WGS) entry which is preliminary data.</text>
</comment>
<proteinExistence type="predicted"/>
<dbReference type="AlphaFoldDB" id="A0A5A7P5V3"/>
<evidence type="ECO:0000256" key="3">
    <source>
        <dbReference type="ARBA" id="ARBA00022692"/>
    </source>
</evidence>
<comment type="subcellular location">
    <subcellularLocation>
        <location evidence="1">Membrane</location>
    </subcellularLocation>
</comment>
<dbReference type="InterPro" id="IPR032675">
    <property type="entry name" value="LRR_dom_sf"/>
</dbReference>
<dbReference type="Pfam" id="PF23598">
    <property type="entry name" value="LRR_14"/>
    <property type="match status" value="1"/>
</dbReference>
<feature type="transmembrane region" description="Helical" evidence="9">
    <location>
        <begin position="309"/>
        <end position="331"/>
    </location>
</feature>
<dbReference type="InterPro" id="IPR055414">
    <property type="entry name" value="LRR_R13L4/SHOC2-like"/>
</dbReference>
<name>A0A5A7P5V3_STRAF</name>
<dbReference type="FunFam" id="3.80.10.10:FF:000379">
    <property type="entry name" value="Protein NSP-INTERACTING KINASE 2"/>
    <property type="match status" value="1"/>
</dbReference>
<evidence type="ECO:0000256" key="6">
    <source>
        <dbReference type="ARBA" id="ARBA00022989"/>
    </source>
</evidence>
<protein>
    <submittedName>
        <fullName evidence="12">Leucine-rich repeat protein kinase family protein</fullName>
    </submittedName>
</protein>
<accession>A0A5A7P5V3</accession>
<dbReference type="EMBL" id="BKCP01002225">
    <property type="protein sequence ID" value="GER28001.1"/>
    <property type="molecule type" value="Genomic_DNA"/>
</dbReference>
<dbReference type="InterPro" id="IPR011009">
    <property type="entry name" value="Kinase-like_dom_sf"/>
</dbReference>
<organism evidence="12 13">
    <name type="scientific">Striga asiatica</name>
    <name type="common">Asiatic witchweed</name>
    <name type="synonym">Buchnera asiatica</name>
    <dbReference type="NCBI Taxonomy" id="4170"/>
    <lineage>
        <taxon>Eukaryota</taxon>
        <taxon>Viridiplantae</taxon>
        <taxon>Streptophyta</taxon>
        <taxon>Embryophyta</taxon>
        <taxon>Tracheophyta</taxon>
        <taxon>Spermatophyta</taxon>
        <taxon>Magnoliopsida</taxon>
        <taxon>eudicotyledons</taxon>
        <taxon>Gunneridae</taxon>
        <taxon>Pentapetalae</taxon>
        <taxon>asterids</taxon>
        <taxon>lamiids</taxon>
        <taxon>Lamiales</taxon>
        <taxon>Orobanchaceae</taxon>
        <taxon>Buchnereae</taxon>
        <taxon>Striga</taxon>
    </lineage>
</organism>
<keyword evidence="3 9" id="KW-0812">Transmembrane</keyword>
<dbReference type="InterPro" id="IPR003591">
    <property type="entry name" value="Leu-rich_rpt_typical-subtyp"/>
</dbReference>
<evidence type="ECO:0000256" key="10">
    <source>
        <dbReference type="SAM" id="SignalP"/>
    </source>
</evidence>
<dbReference type="InterPro" id="IPR000719">
    <property type="entry name" value="Prot_kinase_dom"/>
</dbReference>
<dbReference type="SUPFAM" id="SSF52058">
    <property type="entry name" value="L domain-like"/>
    <property type="match status" value="1"/>
</dbReference>